<evidence type="ECO:0000313" key="2">
    <source>
        <dbReference type="Proteomes" id="UP000054935"/>
    </source>
</evidence>
<dbReference type="RefSeq" id="WP_143595956.1">
    <property type="nucleotide sequence ID" value="NZ_CYSE01000015.1"/>
</dbReference>
<name>A0A0P1GYS7_9RHOB</name>
<proteinExistence type="predicted"/>
<dbReference type="STRING" id="441103.TRN7648_04083"/>
<evidence type="ECO:0000313" key="1">
    <source>
        <dbReference type="EMBL" id="CUH82541.1"/>
    </source>
</evidence>
<dbReference type="AlphaFoldDB" id="A0A0P1GYS7"/>
<accession>A0A0P1GYS7</accession>
<dbReference type="EMBL" id="CYSE01000015">
    <property type="protein sequence ID" value="CUH82541.1"/>
    <property type="molecule type" value="Genomic_DNA"/>
</dbReference>
<dbReference type="Proteomes" id="UP000054935">
    <property type="component" value="Unassembled WGS sequence"/>
</dbReference>
<keyword evidence="2" id="KW-1185">Reference proteome</keyword>
<gene>
    <name evidence="1" type="ORF">TRN7648_04083</name>
</gene>
<sequence>MSDARLTNRRSFILRFLRAPAQDAPQTAWCGMIETAPLDHDDSPVTRGFRDLTELPELLVEIVHHTKGSTRQ</sequence>
<protein>
    <submittedName>
        <fullName evidence="1">Uncharacterized protein</fullName>
    </submittedName>
</protein>
<reference evidence="1 2" key="1">
    <citation type="submission" date="2015-09" db="EMBL/GenBank/DDBJ databases">
        <authorList>
            <consortium name="Swine Surveillance"/>
        </authorList>
    </citation>
    <scope>NUCLEOTIDE SEQUENCE [LARGE SCALE GENOMIC DNA]</scope>
    <source>
        <strain evidence="1 2">CECT 7648</strain>
    </source>
</reference>
<organism evidence="1 2">
    <name type="scientific">Tropicibacter naphthalenivorans</name>
    <dbReference type="NCBI Taxonomy" id="441103"/>
    <lineage>
        <taxon>Bacteria</taxon>
        <taxon>Pseudomonadati</taxon>
        <taxon>Pseudomonadota</taxon>
        <taxon>Alphaproteobacteria</taxon>
        <taxon>Rhodobacterales</taxon>
        <taxon>Roseobacteraceae</taxon>
        <taxon>Tropicibacter</taxon>
    </lineage>
</organism>